<gene>
    <name evidence="1" type="ORF">DY000_02014788</name>
</gene>
<keyword evidence="2" id="KW-1185">Reference proteome</keyword>
<dbReference type="Proteomes" id="UP000266723">
    <property type="component" value="Unassembled WGS sequence"/>
</dbReference>
<organism evidence="1 2">
    <name type="scientific">Brassica cretica</name>
    <name type="common">Mustard</name>
    <dbReference type="NCBI Taxonomy" id="69181"/>
    <lineage>
        <taxon>Eukaryota</taxon>
        <taxon>Viridiplantae</taxon>
        <taxon>Streptophyta</taxon>
        <taxon>Embryophyta</taxon>
        <taxon>Tracheophyta</taxon>
        <taxon>Spermatophyta</taxon>
        <taxon>Magnoliopsida</taxon>
        <taxon>eudicotyledons</taxon>
        <taxon>Gunneridae</taxon>
        <taxon>Pentapetalae</taxon>
        <taxon>rosids</taxon>
        <taxon>malvids</taxon>
        <taxon>Brassicales</taxon>
        <taxon>Brassicaceae</taxon>
        <taxon>Brassiceae</taxon>
        <taxon>Brassica</taxon>
    </lineage>
</organism>
<dbReference type="EMBL" id="QGKV02000759">
    <property type="protein sequence ID" value="KAF3561007.1"/>
    <property type="molecule type" value="Genomic_DNA"/>
</dbReference>
<protein>
    <submittedName>
        <fullName evidence="1">Uncharacterized protein</fullName>
    </submittedName>
</protein>
<reference evidence="1 2" key="1">
    <citation type="journal article" date="2020" name="BMC Genomics">
        <title>Intraspecific diversification of the crop wild relative Brassica cretica Lam. using demographic model selection.</title>
        <authorList>
            <person name="Kioukis A."/>
            <person name="Michalopoulou V.A."/>
            <person name="Briers L."/>
            <person name="Pirintsos S."/>
            <person name="Studholme D.J."/>
            <person name="Pavlidis P."/>
            <person name="Sarris P.F."/>
        </authorList>
    </citation>
    <scope>NUCLEOTIDE SEQUENCE [LARGE SCALE GENOMIC DNA]</scope>
    <source>
        <strain evidence="2">cv. PFS-1207/04</strain>
    </source>
</reference>
<proteinExistence type="predicted"/>
<accession>A0ABQ7CMD9</accession>
<name>A0ABQ7CMD9_BRACR</name>
<evidence type="ECO:0000313" key="1">
    <source>
        <dbReference type="EMBL" id="KAF3561007.1"/>
    </source>
</evidence>
<evidence type="ECO:0000313" key="2">
    <source>
        <dbReference type="Proteomes" id="UP000266723"/>
    </source>
</evidence>
<comment type="caution">
    <text evidence="1">The sequence shown here is derived from an EMBL/GenBank/DDBJ whole genome shotgun (WGS) entry which is preliminary data.</text>
</comment>
<sequence>MISPAKAINIILEPAKAMVQCYQVSNYKPSSSLTGHAAIISPSQQFRSLCCNRHETTLVKGHDSPPMTHDRGHSYPSRDHILMVQSLINANQVSITRSLWNGRCNASVHHTIRTGYPNHDPAPSSTTISLDHITLYVVFKGVPCLARTNSTRYININQKCSHPWNSHETSFYTSSAFKAVLASKSGVWPSPFSPDYLRVFLRHRGSQGRVHP</sequence>